<name>A0A371K449_9GAMM</name>
<gene>
    <name evidence="1" type="ORF">DX914_05740</name>
</gene>
<dbReference type="AlphaFoldDB" id="A0A371K449"/>
<reference evidence="1 2" key="1">
    <citation type="submission" date="2018-08" db="EMBL/GenBank/DDBJ databases">
        <title>Lysobacter sp. zong2l5, whole genome shotgun sequence.</title>
        <authorList>
            <person name="Zhang X."/>
            <person name="Feng G."/>
            <person name="Zhu H."/>
        </authorList>
    </citation>
    <scope>NUCLEOTIDE SEQUENCE [LARGE SCALE GENOMIC DNA]</scope>
    <source>
        <strain evidence="2">zong2l5</strain>
    </source>
</reference>
<proteinExistence type="predicted"/>
<keyword evidence="2" id="KW-1185">Reference proteome</keyword>
<protein>
    <recommendedName>
        <fullName evidence="3">Thiazole-containing bacteriocin maturation protein</fullName>
    </recommendedName>
</protein>
<dbReference type="RefSeq" id="WP_115858066.1">
    <property type="nucleotide sequence ID" value="NZ_QTSU01000001.1"/>
</dbReference>
<evidence type="ECO:0008006" key="3">
    <source>
        <dbReference type="Google" id="ProtNLM"/>
    </source>
</evidence>
<organism evidence="1 2">
    <name type="scientific">Lysobacter silvisoli</name>
    <dbReference type="NCBI Taxonomy" id="2293254"/>
    <lineage>
        <taxon>Bacteria</taxon>
        <taxon>Pseudomonadati</taxon>
        <taxon>Pseudomonadota</taxon>
        <taxon>Gammaproteobacteria</taxon>
        <taxon>Lysobacterales</taxon>
        <taxon>Lysobacteraceae</taxon>
        <taxon>Lysobacter</taxon>
    </lineage>
</organism>
<sequence length="603" mass="63638">MNQTVAGSRVKLKNHVYFGLVPDGILFDAGDSSFVLKDASAYPLVEKLIALIDAGNPVESILERAPAKLAEFFRRLLASLSEHGMLLAVEAEEPSADRLVAHTASNELRKFLEDRLQGQGVEAALRRWRDAQVVVIGGGPALLSAVRALADSGCGHLSVQFDGAATPGWDELRDEIESAQGPRLALRAAIDDGSPIESAGMLLYIGDGAITARAAQVERTMRERGIAGAIGAIVDGRAWVAPASQAGRPGIADLLHWLPPPDPNSATLGSVAKALLGCVVAQAAICRYFGIEAAASGGQAAIVSADLEVEYRMLVASARGEGAPVPFVHPSKYQMPEGRALLPFERVKFALEPWLDPLLGPFSVVADDRIEQVPLMQYPVRVRSASEAGRERIVVGWGLEHAAAVVHGLSQAVAALAHSFQPDLPAPVCAFEEDAWKRLALAQAVAVSEEMARTQQWAWVDLAQLPPGPARVLHALLRFHAPDGIGLRLQWNSAGDAFIARVSHEHTALCSAVADSPLGAVELALGKACSLFQLQGLHGDRFDPPLALPEPAAATQVPDWRTALIAAQAAAPRQADFHLFAAPGLPPGVYCGHASLTAAAGAA</sequence>
<accession>A0A371K449</accession>
<dbReference type="OrthoDB" id="3806873at2"/>
<comment type="caution">
    <text evidence="1">The sequence shown here is derived from an EMBL/GenBank/DDBJ whole genome shotgun (WGS) entry which is preliminary data.</text>
</comment>
<dbReference type="Proteomes" id="UP000264492">
    <property type="component" value="Unassembled WGS sequence"/>
</dbReference>
<dbReference type="EMBL" id="QTSU01000001">
    <property type="protein sequence ID" value="RDZ28627.1"/>
    <property type="molecule type" value="Genomic_DNA"/>
</dbReference>
<evidence type="ECO:0000313" key="2">
    <source>
        <dbReference type="Proteomes" id="UP000264492"/>
    </source>
</evidence>
<evidence type="ECO:0000313" key="1">
    <source>
        <dbReference type="EMBL" id="RDZ28627.1"/>
    </source>
</evidence>